<dbReference type="EMBL" id="CP014500">
    <property type="protein sequence ID" value="ANB11265.1"/>
    <property type="molecule type" value="Genomic_DNA"/>
</dbReference>
<evidence type="ECO:0000256" key="2">
    <source>
        <dbReference type="ARBA" id="ARBA00010742"/>
    </source>
</evidence>
<dbReference type="PANTHER" id="PTHR30024:SF47">
    <property type="entry name" value="TAURINE-BINDING PERIPLASMIC PROTEIN"/>
    <property type="match status" value="1"/>
</dbReference>
<dbReference type="KEGG" id="slb:AWJ20_4068"/>
<keyword evidence="5" id="KW-1185">Reference proteome</keyword>
<dbReference type="GO" id="GO:0042597">
    <property type="term" value="C:periplasmic space"/>
    <property type="evidence" value="ECO:0007669"/>
    <property type="project" value="UniProtKB-SubCell"/>
</dbReference>
<dbReference type="RefSeq" id="XP_018733742.1">
    <property type="nucleotide sequence ID" value="XM_018881120.1"/>
</dbReference>
<protein>
    <submittedName>
        <fullName evidence="4">Uncharacterized protein</fullName>
    </submittedName>
</protein>
<reference evidence="4 5" key="1">
    <citation type="submission" date="2016-02" db="EMBL/GenBank/DDBJ databases">
        <title>Complete genome sequence and transcriptome regulation of the pentose utilising yeast Sugiyamaella lignohabitans.</title>
        <authorList>
            <person name="Bellasio M."/>
            <person name="Peymann A."/>
            <person name="Valli M."/>
            <person name="Sipitzky M."/>
            <person name="Graf A."/>
            <person name="Sauer M."/>
            <person name="Marx H."/>
            <person name="Mattanovich D."/>
        </authorList>
    </citation>
    <scope>NUCLEOTIDE SEQUENCE [LARGE SCALE GENOMIC DNA]</scope>
    <source>
        <strain evidence="4 5">CBS 10342</strain>
    </source>
</reference>
<gene>
    <name evidence="4" type="ORF">AWJ20_4068</name>
</gene>
<dbReference type="PANTHER" id="PTHR30024">
    <property type="entry name" value="ALIPHATIC SULFONATES-BINDING PROTEIN-RELATED"/>
    <property type="match status" value="1"/>
</dbReference>
<accession>A0A167C639</accession>
<evidence type="ECO:0000256" key="3">
    <source>
        <dbReference type="ARBA" id="ARBA00022729"/>
    </source>
</evidence>
<evidence type="ECO:0000256" key="1">
    <source>
        <dbReference type="ARBA" id="ARBA00004418"/>
    </source>
</evidence>
<dbReference type="AlphaFoldDB" id="A0A167C639"/>
<organism evidence="4 5">
    <name type="scientific">Sugiyamaella lignohabitans</name>
    <dbReference type="NCBI Taxonomy" id="796027"/>
    <lineage>
        <taxon>Eukaryota</taxon>
        <taxon>Fungi</taxon>
        <taxon>Dikarya</taxon>
        <taxon>Ascomycota</taxon>
        <taxon>Saccharomycotina</taxon>
        <taxon>Dipodascomycetes</taxon>
        <taxon>Dipodascales</taxon>
        <taxon>Trichomonascaceae</taxon>
        <taxon>Sugiyamaella</taxon>
    </lineage>
</organism>
<dbReference type="GeneID" id="30036159"/>
<sequence length="78" mass="8555">MTFERMSNWTNSTQLDISIGLTEAFVAGIGKGSDWYKIVGTYVSSPLNWAISTGAKRTDINTVEDIRGKTLGISRIGR</sequence>
<dbReference type="OrthoDB" id="1363at2759"/>
<comment type="similarity">
    <text evidence="2">Belongs to the bacterial solute-binding protein SsuA/TauA family.</text>
</comment>
<keyword evidence="3" id="KW-0732">Signal</keyword>
<evidence type="ECO:0000313" key="5">
    <source>
        <dbReference type="Proteomes" id="UP000189580"/>
    </source>
</evidence>
<dbReference type="Proteomes" id="UP000189580">
    <property type="component" value="Chromosome c"/>
</dbReference>
<proteinExistence type="inferred from homology"/>
<name>A0A167C639_9ASCO</name>
<comment type="subcellular location">
    <subcellularLocation>
        <location evidence="1">Periplasm</location>
    </subcellularLocation>
</comment>
<dbReference type="Gene3D" id="3.40.190.10">
    <property type="entry name" value="Periplasmic binding protein-like II"/>
    <property type="match status" value="1"/>
</dbReference>
<evidence type="ECO:0000313" key="4">
    <source>
        <dbReference type="EMBL" id="ANB11265.1"/>
    </source>
</evidence>